<proteinExistence type="predicted"/>
<dbReference type="Pfam" id="PF02146">
    <property type="entry name" value="SIR2"/>
    <property type="match status" value="1"/>
</dbReference>
<reference evidence="6 7" key="1">
    <citation type="submission" date="2019-04" db="EMBL/GenBank/DDBJ databases">
        <title>Phreatobacter aquaticus sp. nov.</title>
        <authorList>
            <person name="Choi A."/>
            <person name="Baek K."/>
        </authorList>
    </citation>
    <scope>NUCLEOTIDE SEQUENCE [LARGE SCALE GENOMIC DNA]</scope>
    <source>
        <strain evidence="6 7">NMCR1094</strain>
    </source>
</reference>
<keyword evidence="2" id="KW-0808">Transferase</keyword>
<evidence type="ECO:0000256" key="4">
    <source>
        <dbReference type="PROSITE-ProRule" id="PRU00236"/>
    </source>
</evidence>
<dbReference type="SUPFAM" id="SSF52467">
    <property type="entry name" value="DHS-like NAD/FAD-binding domain"/>
    <property type="match status" value="1"/>
</dbReference>
<dbReference type="InterPro" id="IPR029035">
    <property type="entry name" value="DHS-like_NAD/FAD-binding_dom"/>
</dbReference>
<dbReference type="EC" id="2.3.1.286" evidence="1"/>
<dbReference type="PANTHER" id="PTHR11085">
    <property type="entry name" value="NAD-DEPENDENT PROTEIN DEACYLASE SIRTUIN-5, MITOCHONDRIAL-RELATED"/>
    <property type="match status" value="1"/>
</dbReference>
<dbReference type="GO" id="GO:0046872">
    <property type="term" value="F:metal ion binding"/>
    <property type="evidence" value="ECO:0007669"/>
    <property type="project" value="UniProtKB-KW"/>
</dbReference>
<keyword evidence="3" id="KW-0520">NAD</keyword>
<feature type="binding site" evidence="4">
    <location>
        <position position="162"/>
    </location>
    <ligand>
        <name>Zn(2+)</name>
        <dbReference type="ChEBI" id="CHEBI:29105"/>
    </ligand>
</feature>
<dbReference type="InterPro" id="IPR050134">
    <property type="entry name" value="NAD-dep_sirtuin_deacylases"/>
</dbReference>
<evidence type="ECO:0000259" key="5">
    <source>
        <dbReference type="PROSITE" id="PS50305"/>
    </source>
</evidence>
<dbReference type="InterPro" id="IPR003000">
    <property type="entry name" value="Sirtuin"/>
</dbReference>
<keyword evidence="7" id="KW-1185">Reference proteome</keyword>
<dbReference type="Gene3D" id="2.20.28.200">
    <property type="match status" value="1"/>
</dbReference>
<feature type="binding site" evidence="4">
    <location>
        <position position="159"/>
    </location>
    <ligand>
        <name>Zn(2+)</name>
        <dbReference type="ChEBI" id="CHEBI:29105"/>
    </ligand>
</feature>
<feature type="binding site" evidence="4">
    <location>
        <position position="133"/>
    </location>
    <ligand>
        <name>Zn(2+)</name>
        <dbReference type="ChEBI" id="CHEBI:29105"/>
    </ligand>
</feature>
<feature type="binding site" evidence="4">
    <location>
        <position position="136"/>
    </location>
    <ligand>
        <name>Zn(2+)</name>
        <dbReference type="ChEBI" id="CHEBI:29105"/>
    </ligand>
</feature>
<dbReference type="CDD" id="cd01407">
    <property type="entry name" value="SIR2-fam"/>
    <property type="match status" value="1"/>
</dbReference>
<evidence type="ECO:0000256" key="3">
    <source>
        <dbReference type="ARBA" id="ARBA00023027"/>
    </source>
</evidence>
<dbReference type="GO" id="GO:0070403">
    <property type="term" value="F:NAD+ binding"/>
    <property type="evidence" value="ECO:0007669"/>
    <property type="project" value="InterPro"/>
</dbReference>
<feature type="active site" description="Proton acceptor" evidence="4">
    <location>
        <position position="125"/>
    </location>
</feature>
<dbReference type="PROSITE" id="PS50305">
    <property type="entry name" value="SIRTUIN"/>
    <property type="match status" value="1"/>
</dbReference>
<dbReference type="RefSeq" id="WP_137100536.1">
    <property type="nucleotide sequence ID" value="NZ_CP039865.1"/>
</dbReference>
<evidence type="ECO:0000256" key="2">
    <source>
        <dbReference type="ARBA" id="ARBA00022679"/>
    </source>
</evidence>
<protein>
    <recommendedName>
        <fullName evidence="1">protein acetyllysine N-acetyltransferase</fullName>
        <ecNumber evidence="1">2.3.1.286</ecNumber>
    </recommendedName>
</protein>
<keyword evidence="4" id="KW-0479">Metal-binding</keyword>
<gene>
    <name evidence="6" type="ORF">E8L99_16295</name>
</gene>
<evidence type="ECO:0000313" key="7">
    <source>
        <dbReference type="Proteomes" id="UP000298588"/>
    </source>
</evidence>
<dbReference type="OrthoDB" id="9800582at2"/>
<accession>A0A4D7QQN2</accession>
<dbReference type="Gene3D" id="3.40.50.1220">
    <property type="entry name" value="TPP-binding domain"/>
    <property type="match status" value="1"/>
</dbReference>
<name>A0A4D7QQN2_9HYPH</name>
<dbReference type="GO" id="GO:0017136">
    <property type="term" value="F:histone deacetylase activity, NAD-dependent"/>
    <property type="evidence" value="ECO:0007669"/>
    <property type="project" value="TreeGrafter"/>
</dbReference>
<organism evidence="6 7">
    <name type="scientific">Phreatobacter aquaticus</name>
    <dbReference type="NCBI Taxonomy" id="2570229"/>
    <lineage>
        <taxon>Bacteria</taxon>
        <taxon>Pseudomonadati</taxon>
        <taxon>Pseudomonadota</taxon>
        <taxon>Alphaproteobacteria</taxon>
        <taxon>Hyphomicrobiales</taxon>
        <taxon>Phreatobacteraceae</taxon>
        <taxon>Phreatobacter</taxon>
    </lineage>
</organism>
<dbReference type="PANTHER" id="PTHR11085:SF4">
    <property type="entry name" value="NAD-DEPENDENT PROTEIN DEACYLASE"/>
    <property type="match status" value="1"/>
</dbReference>
<dbReference type="EMBL" id="CP039865">
    <property type="protein sequence ID" value="QCK87207.1"/>
    <property type="molecule type" value="Genomic_DNA"/>
</dbReference>
<dbReference type="AlphaFoldDB" id="A0A4D7QQN2"/>
<dbReference type="InterPro" id="IPR026590">
    <property type="entry name" value="Ssirtuin_cat_dom"/>
</dbReference>
<dbReference type="Proteomes" id="UP000298588">
    <property type="component" value="Chromosome"/>
</dbReference>
<dbReference type="KEGG" id="paqt:E8L99_16295"/>
<sequence>MDGEWTPAIADLASLVRQSSCAVAFTGAGLSTESGIPDFRSPSGLWTKNKPIPFDAFVADRAVRNEAWRRKFVMDESFRNALPGRGHRVLAAMAAAGHLTGIITQNIDNLHQDSGVGDQHLVELHGNGSYATCLECRHRYELDWVRARYEAAGNVAPDCSACGGPVKSATISFGQAMPEAEMRRALDWSLTSDLFLAIGSSLVVHPAAGLPVAARRNGAKLVIINREPTPLDEIADLVISADIGDVLSRLADSLDLPLRH</sequence>
<evidence type="ECO:0000313" key="6">
    <source>
        <dbReference type="EMBL" id="QCK87207.1"/>
    </source>
</evidence>
<feature type="domain" description="Deacetylase sirtuin-type" evidence="5">
    <location>
        <begin position="2"/>
        <end position="260"/>
    </location>
</feature>
<evidence type="ECO:0000256" key="1">
    <source>
        <dbReference type="ARBA" id="ARBA00012928"/>
    </source>
</evidence>
<keyword evidence="4" id="KW-0862">Zinc</keyword>